<dbReference type="AlphaFoldDB" id="A0A1J1J4W2"/>
<dbReference type="OrthoDB" id="2309723at2759"/>
<organism evidence="9 10">
    <name type="scientific">Clunio marinus</name>
    <dbReference type="NCBI Taxonomy" id="568069"/>
    <lineage>
        <taxon>Eukaryota</taxon>
        <taxon>Metazoa</taxon>
        <taxon>Ecdysozoa</taxon>
        <taxon>Arthropoda</taxon>
        <taxon>Hexapoda</taxon>
        <taxon>Insecta</taxon>
        <taxon>Pterygota</taxon>
        <taxon>Neoptera</taxon>
        <taxon>Endopterygota</taxon>
        <taxon>Diptera</taxon>
        <taxon>Nematocera</taxon>
        <taxon>Chironomoidea</taxon>
        <taxon>Chironomidae</taxon>
        <taxon>Clunio</taxon>
    </lineage>
</organism>
<comment type="catalytic activity">
    <reaction evidence="6">
        <text>RX + glutathione = an S-substituted glutathione + a halide anion + H(+)</text>
        <dbReference type="Rhea" id="RHEA:16437"/>
        <dbReference type="ChEBI" id="CHEBI:15378"/>
        <dbReference type="ChEBI" id="CHEBI:16042"/>
        <dbReference type="ChEBI" id="CHEBI:17792"/>
        <dbReference type="ChEBI" id="CHEBI:57925"/>
        <dbReference type="ChEBI" id="CHEBI:90779"/>
        <dbReference type="EC" id="2.5.1.18"/>
    </reaction>
</comment>
<feature type="domain" description="GST C-terminal" evidence="8">
    <location>
        <begin position="85"/>
        <end position="222"/>
    </location>
</feature>
<dbReference type="SFLD" id="SFLDS00019">
    <property type="entry name" value="Glutathione_Transferase_(cytos"/>
    <property type="match status" value="1"/>
</dbReference>
<comment type="subunit">
    <text evidence="2">Homodimer.</text>
</comment>
<dbReference type="EC" id="2.5.1.18" evidence="3"/>
<reference evidence="9 10" key="1">
    <citation type="submission" date="2015-04" db="EMBL/GenBank/DDBJ databases">
        <authorList>
            <person name="Syromyatnikov M.Y."/>
            <person name="Popov V.N."/>
        </authorList>
    </citation>
    <scope>NUCLEOTIDE SEQUENCE [LARGE SCALE GENOMIC DNA]</scope>
</reference>
<dbReference type="GO" id="GO:0006749">
    <property type="term" value="P:glutathione metabolic process"/>
    <property type="evidence" value="ECO:0007669"/>
    <property type="project" value="TreeGrafter"/>
</dbReference>
<proteinExistence type="inferred from homology"/>
<comment type="similarity">
    <text evidence="1">Belongs to the GST superfamily. Theta family.</text>
</comment>
<protein>
    <recommendedName>
        <fullName evidence="3">glutathione transferase</fullName>
        <ecNumber evidence="3">2.5.1.18</ecNumber>
    </recommendedName>
    <alternativeName>
        <fullName evidence="5">GST class-theta</fullName>
    </alternativeName>
</protein>
<evidence type="ECO:0000313" key="9">
    <source>
        <dbReference type="EMBL" id="CRL05921.1"/>
    </source>
</evidence>
<keyword evidence="10" id="KW-1185">Reference proteome</keyword>
<dbReference type="SUPFAM" id="SSF52833">
    <property type="entry name" value="Thioredoxin-like"/>
    <property type="match status" value="1"/>
</dbReference>
<keyword evidence="4" id="KW-0808">Transferase</keyword>
<evidence type="ECO:0000256" key="3">
    <source>
        <dbReference type="ARBA" id="ARBA00012452"/>
    </source>
</evidence>
<dbReference type="PROSITE" id="PS50404">
    <property type="entry name" value="GST_NTER"/>
    <property type="match status" value="1"/>
</dbReference>
<evidence type="ECO:0000259" key="7">
    <source>
        <dbReference type="PROSITE" id="PS50404"/>
    </source>
</evidence>
<dbReference type="EMBL" id="CVRI01000066">
    <property type="protein sequence ID" value="CRL05921.1"/>
    <property type="molecule type" value="Genomic_DNA"/>
</dbReference>
<dbReference type="Proteomes" id="UP000183832">
    <property type="component" value="Unassembled WGS sequence"/>
</dbReference>
<dbReference type="Pfam" id="PF02798">
    <property type="entry name" value="GST_N"/>
    <property type="match status" value="1"/>
</dbReference>
<dbReference type="InterPro" id="IPR004046">
    <property type="entry name" value="GST_C"/>
</dbReference>
<evidence type="ECO:0000256" key="5">
    <source>
        <dbReference type="ARBA" id="ARBA00041523"/>
    </source>
</evidence>
<dbReference type="InterPro" id="IPR036282">
    <property type="entry name" value="Glutathione-S-Trfase_C_sf"/>
</dbReference>
<dbReference type="GO" id="GO:0004364">
    <property type="term" value="F:glutathione transferase activity"/>
    <property type="evidence" value="ECO:0007669"/>
    <property type="project" value="UniProtKB-EC"/>
</dbReference>
<dbReference type="InterPro" id="IPR040079">
    <property type="entry name" value="Glutathione_S-Trfase"/>
</dbReference>
<accession>A0A1J1J4W2</accession>
<dbReference type="PROSITE" id="PS50405">
    <property type="entry name" value="GST_CTER"/>
    <property type="match status" value="1"/>
</dbReference>
<dbReference type="Gene3D" id="3.40.30.10">
    <property type="entry name" value="Glutaredoxin"/>
    <property type="match status" value="1"/>
</dbReference>
<feature type="domain" description="GST N-terminal" evidence="7">
    <location>
        <begin position="1"/>
        <end position="80"/>
    </location>
</feature>
<evidence type="ECO:0000256" key="6">
    <source>
        <dbReference type="ARBA" id="ARBA00047960"/>
    </source>
</evidence>
<evidence type="ECO:0000256" key="2">
    <source>
        <dbReference type="ARBA" id="ARBA00011738"/>
    </source>
</evidence>
<evidence type="ECO:0000256" key="1">
    <source>
        <dbReference type="ARBA" id="ARBA00009899"/>
    </source>
</evidence>
<evidence type="ECO:0000259" key="8">
    <source>
        <dbReference type="PROSITE" id="PS50405"/>
    </source>
</evidence>
<dbReference type="PANTHER" id="PTHR43969:SF9">
    <property type="entry name" value="GLUTATHIONE S TRANSFERASE D10, ISOFORM A-RELATED"/>
    <property type="match status" value="1"/>
</dbReference>
<dbReference type="InterPro" id="IPR004045">
    <property type="entry name" value="Glutathione_S-Trfase_N"/>
</dbReference>
<dbReference type="Gene3D" id="1.20.1050.10">
    <property type="match status" value="1"/>
</dbReference>
<dbReference type="Pfam" id="PF00043">
    <property type="entry name" value="GST_C"/>
    <property type="match status" value="1"/>
</dbReference>
<evidence type="ECO:0000313" key="10">
    <source>
        <dbReference type="Proteomes" id="UP000183832"/>
    </source>
</evidence>
<sequence>MILYHCPSSIHSRFVLLVARNLDIDIDLRSVVLSSDEQFSKEFTAINPRQQVPVLADYDYRLTESRAIACYLANMKPGNKFYPTEPLERAWVDMFLYMDATYVVPTWYNNAIAPILSGETSKISLETRNKVSVMLSLLEEYLKNSPLKYRENKTESPYFAGESVTLADMSILGTIGLFYHLGEKIEEKYPFLHAWFKRMQNIEGWNEHDVGAQMYARKFKKYWSPSADEN</sequence>
<name>A0A1J1J4W2_9DIPT</name>
<evidence type="ECO:0000256" key="4">
    <source>
        <dbReference type="ARBA" id="ARBA00022679"/>
    </source>
</evidence>
<dbReference type="SFLD" id="SFLDG00358">
    <property type="entry name" value="Main_(cytGST)"/>
    <property type="match status" value="1"/>
</dbReference>
<dbReference type="STRING" id="568069.A0A1J1J4W2"/>
<gene>
    <name evidence="9" type="ORF">CLUMA_CG019019</name>
</gene>
<dbReference type="PANTHER" id="PTHR43969">
    <property type="entry name" value="GLUTATHIONE S TRANSFERASE D10, ISOFORM A-RELATED"/>
    <property type="match status" value="1"/>
</dbReference>
<dbReference type="SUPFAM" id="SSF47616">
    <property type="entry name" value="GST C-terminal domain-like"/>
    <property type="match status" value="1"/>
</dbReference>
<dbReference type="InterPro" id="IPR010987">
    <property type="entry name" value="Glutathione-S-Trfase_C-like"/>
</dbReference>
<dbReference type="InterPro" id="IPR036249">
    <property type="entry name" value="Thioredoxin-like_sf"/>
</dbReference>